<sequence length="341" mass="39521">MSTEWELSNDLPDEDVLVIEVTPPWKMYFDGVSYKEGVGAGVVFVTSKGEVLPYSFTFTQNCSNNVVEYQALILGLEIAVDAKKLPLKADGMVGDVELEHLPRKDNKQADALTKLASTLSMTDKETRIPICKSWVIPPIFSDDEDDMFQEEENHVMEVFEVEEDDWRQLLVDYLKYGKLPNDLRRRTDTRRRATRFIYYKVTLYRRFDGIFLRCINVVGPLTKSSGGHLYILAVTDYFSKWAKAVPLKEVKKENVADFIRTHIIYHYEVPRYIITDNRKPFCNSLIDKLCQKFGFKQRNSSMYYAAANGLAEVFNKTLCNLLKKVVVKLKHDWHERIEEAL</sequence>
<dbReference type="PANTHER" id="PTHR48475">
    <property type="entry name" value="RIBONUCLEASE H"/>
    <property type="match status" value="1"/>
</dbReference>
<dbReference type="SUPFAM" id="SSF53098">
    <property type="entry name" value="Ribonuclease H-like"/>
    <property type="match status" value="2"/>
</dbReference>
<comment type="caution">
    <text evidence="2">The sequence shown here is derived from an EMBL/GenBank/DDBJ whole genome shotgun (WGS) entry which is preliminary data.</text>
</comment>
<dbReference type="PANTHER" id="PTHR48475:SF1">
    <property type="entry name" value="RNASE H TYPE-1 DOMAIN-CONTAINING PROTEIN"/>
    <property type="match status" value="1"/>
</dbReference>
<dbReference type="InterPro" id="IPR012337">
    <property type="entry name" value="RNaseH-like_sf"/>
</dbReference>
<dbReference type="EMBL" id="JACGWL010000001">
    <property type="protein sequence ID" value="KAK4409373.1"/>
    <property type="molecule type" value="Genomic_DNA"/>
</dbReference>
<dbReference type="GO" id="GO:0003676">
    <property type="term" value="F:nucleic acid binding"/>
    <property type="evidence" value="ECO:0007669"/>
    <property type="project" value="InterPro"/>
</dbReference>
<dbReference type="InterPro" id="IPR002156">
    <property type="entry name" value="RNaseH_domain"/>
</dbReference>
<dbReference type="InterPro" id="IPR036397">
    <property type="entry name" value="RNaseH_sf"/>
</dbReference>
<dbReference type="GO" id="GO:0004523">
    <property type="term" value="F:RNA-DNA hybrid ribonuclease activity"/>
    <property type="evidence" value="ECO:0007669"/>
    <property type="project" value="InterPro"/>
</dbReference>
<proteinExistence type="predicted"/>
<name>A0AAE1XCP5_9LAMI</name>
<reference evidence="2" key="2">
    <citation type="journal article" date="2024" name="Plant">
        <title>Genomic evolution and insights into agronomic trait innovations of Sesamum species.</title>
        <authorList>
            <person name="Miao H."/>
            <person name="Wang L."/>
            <person name="Qu L."/>
            <person name="Liu H."/>
            <person name="Sun Y."/>
            <person name="Le M."/>
            <person name="Wang Q."/>
            <person name="Wei S."/>
            <person name="Zheng Y."/>
            <person name="Lin W."/>
            <person name="Duan Y."/>
            <person name="Cao H."/>
            <person name="Xiong S."/>
            <person name="Wang X."/>
            <person name="Wei L."/>
            <person name="Li C."/>
            <person name="Ma Q."/>
            <person name="Ju M."/>
            <person name="Zhao R."/>
            <person name="Li G."/>
            <person name="Mu C."/>
            <person name="Tian Q."/>
            <person name="Mei H."/>
            <person name="Zhang T."/>
            <person name="Gao T."/>
            <person name="Zhang H."/>
        </authorList>
    </citation>
    <scope>NUCLEOTIDE SEQUENCE</scope>
    <source>
        <strain evidence="2">K16</strain>
    </source>
</reference>
<evidence type="ECO:0000313" key="2">
    <source>
        <dbReference type="EMBL" id="KAK4409373.1"/>
    </source>
</evidence>
<dbReference type="GO" id="GO:0015074">
    <property type="term" value="P:DNA integration"/>
    <property type="evidence" value="ECO:0007669"/>
    <property type="project" value="InterPro"/>
</dbReference>
<reference evidence="2" key="1">
    <citation type="submission" date="2020-06" db="EMBL/GenBank/DDBJ databases">
        <authorList>
            <person name="Li T."/>
            <person name="Hu X."/>
            <person name="Zhang T."/>
            <person name="Song X."/>
            <person name="Zhang H."/>
            <person name="Dai N."/>
            <person name="Sheng W."/>
            <person name="Hou X."/>
            <person name="Wei L."/>
        </authorList>
    </citation>
    <scope>NUCLEOTIDE SEQUENCE</scope>
    <source>
        <strain evidence="2">K16</strain>
        <tissue evidence="2">Leaf</tissue>
    </source>
</reference>
<accession>A0AAE1XCP5</accession>
<dbReference type="InterPro" id="IPR001584">
    <property type="entry name" value="Integrase_cat-core"/>
</dbReference>
<organism evidence="2 3">
    <name type="scientific">Sesamum angolense</name>
    <dbReference type="NCBI Taxonomy" id="2727404"/>
    <lineage>
        <taxon>Eukaryota</taxon>
        <taxon>Viridiplantae</taxon>
        <taxon>Streptophyta</taxon>
        <taxon>Embryophyta</taxon>
        <taxon>Tracheophyta</taxon>
        <taxon>Spermatophyta</taxon>
        <taxon>Magnoliopsida</taxon>
        <taxon>eudicotyledons</taxon>
        <taxon>Gunneridae</taxon>
        <taxon>Pentapetalae</taxon>
        <taxon>asterids</taxon>
        <taxon>lamiids</taxon>
        <taxon>Lamiales</taxon>
        <taxon>Pedaliaceae</taxon>
        <taxon>Sesamum</taxon>
    </lineage>
</organism>
<feature type="domain" description="Integrase catalytic" evidence="1">
    <location>
        <begin position="205"/>
        <end position="341"/>
    </location>
</feature>
<dbReference type="Proteomes" id="UP001289374">
    <property type="component" value="Unassembled WGS sequence"/>
</dbReference>
<dbReference type="AlphaFoldDB" id="A0AAE1XCP5"/>
<dbReference type="Gene3D" id="3.30.420.10">
    <property type="entry name" value="Ribonuclease H-like superfamily/Ribonuclease H"/>
    <property type="match status" value="2"/>
</dbReference>
<protein>
    <recommendedName>
        <fullName evidence="1">Integrase catalytic domain-containing protein</fullName>
    </recommendedName>
</protein>
<evidence type="ECO:0000313" key="3">
    <source>
        <dbReference type="Proteomes" id="UP001289374"/>
    </source>
</evidence>
<dbReference type="Pfam" id="PF00665">
    <property type="entry name" value="rve"/>
    <property type="match status" value="1"/>
</dbReference>
<keyword evidence="3" id="KW-1185">Reference proteome</keyword>
<dbReference type="PROSITE" id="PS50994">
    <property type="entry name" value="INTEGRASE"/>
    <property type="match status" value="1"/>
</dbReference>
<evidence type="ECO:0000259" key="1">
    <source>
        <dbReference type="PROSITE" id="PS50994"/>
    </source>
</evidence>
<gene>
    <name evidence="2" type="ORF">Sango_0010300</name>
</gene>
<dbReference type="Pfam" id="PF13456">
    <property type="entry name" value="RVT_3"/>
    <property type="match status" value="1"/>
</dbReference>